<evidence type="ECO:0000256" key="2">
    <source>
        <dbReference type="ARBA" id="ARBA00022679"/>
    </source>
</evidence>
<keyword evidence="2" id="KW-0808">Transferase</keyword>
<dbReference type="InterPro" id="IPR001077">
    <property type="entry name" value="COMT_C"/>
</dbReference>
<keyword evidence="6" id="KW-1185">Reference proteome</keyword>
<sequence>MTSVPATNGAEQRSAGKDVSMIGLAADIARQATRIHKYLQGTEARDLSEGGGSIDPPETAEYALLRNQLTSSLEDLQHLIDGPRTYLRSFICSGNDLAALQVGFDFNFFTIVPEEGDIGISELADKAGLDVDRASRVVRMMITRRLFQEAIPGRIAHTTGSRIFKTDENLRCAGQYMLDEMWKAATASSDCIKASPHESDIDRQISELQDNYPWADLKGTVVDVGGGSGHVSVALARLFPHLSFTVQDASPHMIAQGQSLDLSGVEGRVFWMQHDFFQPQPVRDAGAFVVRQCLHNWCDRDVITIFKSLVPGLEGSAPGTPLLINDTLLPEPNKIPAHVERSMRQMDMLMFVAVGSKERTKDDFEMLLKEADPRFEIHRVLAEGSMGLIEVHLRR</sequence>
<feature type="domain" description="O-methyltransferase C-terminal" evidence="4">
    <location>
        <begin position="220"/>
        <end position="371"/>
    </location>
</feature>
<dbReference type="HOGENOM" id="CLU_005533_1_3_1"/>
<dbReference type="GO" id="GO:0008171">
    <property type="term" value="F:O-methyltransferase activity"/>
    <property type="evidence" value="ECO:0007669"/>
    <property type="project" value="InterPro"/>
</dbReference>
<dbReference type="GO" id="GO:0032259">
    <property type="term" value="P:methylation"/>
    <property type="evidence" value="ECO:0007669"/>
    <property type="project" value="UniProtKB-KW"/>
</dbReference>
<evidence type="ECO:0000259" key="4">
    <source>
        <dbReference type="Pfam" id="PF00891"/>
    </source>
</evidence>
<dbReference type="PANTHER" id="PTHR43712:SF12">
    <property type="entry name" value="STERIGMATOCYSTIN 8-O-METHYLTRANSFERASE"/>
    <property type="match status" value="1"/>
</dbReference>
<dbReference type="InterPro" id="IPR029063">
    <property type="entry name" value="SAM-dependent_MTases_sf"/>
</dbReference>
<dbReference type="InterPro" id="IPR016461">
    <property type="entry name" value="COMT-like"/>
</dbReference>
<gene>
    <name evidence="5" type="ORF">S7711_07157</name>
</gene>
<protein>
    <recommendedName>
        <fullName evidence="4">O-methyltransferase C-terminal domain-containing protein</fullName>
    </recommendedName>
</protein>
<dbReference type="AlphaFoldDB" id="A0A084BAH5"/>
<dbReference type="Gene3D" id="3.40.50.150">
    <property type="entry name" value="Vaccinia Virus protein VP39"/>
    <property type="match status" value="1"/>
</dbReference>
<accession>A0A084BAH5</accession>
<keyword evidence="3" id="KW-0949">S-adenosyl-L-methionine</keyword>
<dbReference type="PANTHER" id="PTHR43712">
    <property type="entry name" value="PUTATIVE (AFU_ORTHOLOGUE AFUA_4G14580)-RELATED"/>
    <property type="match status" value="1"/>
</dbReference>
<dbReference type="OrthoDB" id="1606438at2759"/>
<evidence type="ECO:0000313" key="5">
    <source>
        <dbReference type="EMBL" id="KEY74554.1"/>
    </source>
</evidence>
<dbReference type="SUPFAM" id="SSF46785">
    <property type="entry name" value="Winged helix' DNA-binding domain"/>
    <property type="match status" value="1"/>
</dbReference>
<dbReference type="Proteomes" id="UP000028045">
    <property type="component" value="Unassembled WGS sequence"/>
</dbReference>
<dbReference type="PROSITE" id="PS51683">
    <property type="entry name" value="SAM_OMT_II"/>
    <property type="match status" value="1"/>
</dbReference>
<evidence type="ECO:0000313" key="6">
    <source>
        <dbReference type="Proteomes" id="UP000028045"/>
    </source>
</evidence>
<name>A0A084BAH5_STACB</name>
<evidence type="ECO:0000256" key="3">
    <source>
        <dbReference type="ARBA" id="ARBA00022691"/>
    </source>
</evidence>
<organism evidence="5 6">
    <name type="scientific">Stachybotrys chartarum (strain CBS 109288 / IBT 7711)</name>
    <name type="common">Toxic black mold</name>
    <name type="synonym">Stilbospora chartarum</name>
    <dbReference type="NCBI Taxonomy" id="1280523"/>
    <lineage>
        <taxon>Eukaryota</taxon>
        <taxon>Fungi</taxon>
        <taxon>Dikarya</taxon>
        <taxon>Ascomycota</taxon>
        <taxon>Pezizomycotina</taxon>
        <taxon>Sordariomycetes</taxon>
        <taxon>Hypocreomycetidae</taxon>
        <taxon>Hypocreales</taxon>
        <taxon>Stachybotryaceae</taxon>
        <taxon>Stachybotrys</taxon>
    </lineage>
</organism>
<dbReference type="EMBL" id="KL647507">
    <property type="protein sequence ID" value="KEY74554.1"/>
    <property type="molecule type" value="Genomic_DNA"/>
</dbReference>
<dbReference type="InterPro" id="IPR036390">
    <property type="entry name" value="WH_DNA-bd_sf"/>
</dbReference>
<keyword evidence="1" id="KW-0489">Methyltransferase</keyword>
<dbReference type="CDD" id="cd02440">
    <property type="entry name" value="AdoMet_MTases"/>
    <property type="match status" value="1"/>
</dbReference>
<dbReference type="Pfam" id="PF00891">
    <property type="entry name" value="Methyltransf_2"/>
    <property type="match status" value="1"/>
</dbReference>
<evidence type="ECO:0000256" key="1">
    <source>
        <dbReference type="ARBA" id="ARBA00022603"/>
    </source>
</evidence>
<reference evidence="5 6" key="1">
    <citation type="journal article" date="2014" name="BMC Genomics">
        <title>Comparative genome sequencing reveals chemotype-specific gene clusters in the toxigenic black mold Stachybotrys.</title>
        <authorList>
            <person name="Semeiks J."/>
            <person name="Borek D."/>
            <person name="Otwinowski Z."/>
            <person name="Grishin N.V."/>
        </authorList>
    </citation>
    <scope>NUCLEOTIDE SEQUENCE [LARGE SCALE GENOMIC DNA]</scope>
    <source>
        <strain evidence="6">CBS 109288 / IBT 7711</strain>
    </source>
</reference>
<dbReference type="Gene3D" id="1.10.10.10">
    <property type="entry name" value="Winged helix-like DNA-binding domain superfamily/Winged helix DNA-binding domain"/>
    <property type="match status" value="1"/>
</dbReference>
<dbReference type="InterPro" id="IPR036388">
    <property type="entry name" value="WH-like_DNA-bd_sf"/>
</dbReference>
<dbReference type="SUPFAM" id="SSF53335">
    <property type="entry name" value="S-adenosyl-L-methionine-dependent methyltransferases"/>
    <property type="match status" value="1"/>
</dbReference>
<proteinExistence type="predicted"/>